<evidence type="ECO:0000313" key="2">
    <source>
        <dbReference type="EMBL" id="TRU95035.1"/>
    </source>
</evidence>
<name>A0A552JHB7_9CHRO</name>
<accession>A0A552JHB7</accession>
<sequence length="291" mass="32410">MDSSSKKTADNDRQGLEMARDERILELEKEISDLQKENQELIQKLLIENVTSEGIKKINSHLNEIISIAQKIGTTLLVITGLAGLGGFWGIYSAASDAAKKTAEETVESYLKENDNQAMKKMIDEDIVPKVVDSINKDPKKVGEITQKIAEILPSKEEFKNNLIAQPKFINNLLGSQQFQAVIQTLIMSTNTSLSPETKYYVVTGSSFTKNIVESDKEIARNVKLSSKICTSKNSQPPAYLMVVAPQENQDFQLDLNTAKKTLELANTVPLFKQNGAYFIAIKDDLFFKCP</sequence>
<keyword evidence="1" id="KW-0175">Coiled coil</keyword>
<dbReference type="AlphaFoldDB" id="A0A552JHB7"/>
<gene>
    <name evidence="2" type="ORF">EWV75_14600</name>
</gene>
<proteinExistence type="predicted"/>
<feature type="coiled-coil region" evidence="1">
    <location>
        <begin position="17"/>
        <end position="44"/>
    </location>
</feature>
<comment type="caution">
    <text evidence="2">The sequence shown here is derived from an EMBL/GenBank/DDBJ whole genome shotgun (WGS) entry which is preliminary data.</text>
</comment>
<evidence type="ECO:0000256" key="1">
    <source>
        <dbReference type="SAM" id="Coils"/>
    </source>
</evidence>
<dbReference type="EMBL" id="SFAT01000145">
    <property type="protein sequence ID" value="TRU95035.1"/>
    <property type="molecule type" value="Genomic_DNA"/>
</dbReference>
<organism evidence="2 3">
    <name type="scientific">Microcystis wesenbergii Mw_QC_S_20081001_S30D</name>
    <dbReference type="NCBI Taxonomy" id="2486245"/>
    <lineage>
        <taxon>Bacteria</taxon>
        <taxon>Bacillati</taxon>
        <taxon>Cyanobacteriota</taxon>
        <taxon>Cyanophyceae</taxon>
        <taxon>Oscillatoriophycideae</taxon>
        <taxon>Chroococcales</taxon>
        <taxon>Microcystaceae</taxon>
        <taxon>Microcystis</taxon>
    </lineage>
</organism>
<evidence type="ECO:0000313" key="3">
    <source>
        <dbReference type="Proteomes" id="UP000320523"/>
    </source>
</evidence>
<dbReference type="Proteomes" id="UP000320523">
    <property type="component" value="Unassembled WGS sequence"/>
</dbReference>
<reference evidence="2 3" key="1">
    <citation type="submission" date="2019-01" db="EMBL/GenBank/DDBJ databases">
        <title>Coherence of Microcystis species and biogeography revealed through population genomics.</title>
        <authorList>
            <person name="Perez-Carrascal O.M."/>
            <person name="Terrat Y."/>
            <person name="Giani A."/>
            <person name="Fortin N."/>
            <person name="Tromas N."/>
            <person name="Shapiro B.J."/>
        </authorList>
    </citation>
    <scope>NUCLEOTIDE SEQUENCE [LARGE SCALE GENOMIC DNA]</scope>
    <source>
        <strain evidence="2">Mw_QC_S_20081001_S30D</strain>
    </source>
</reference>
<protein>
    <submittedName>
        <fullName evidence="2">Uncharacterized protein</fullName>
    </submittedName>
</protein>